<organism evidence="1">
    <name type="scientific">marine metagenome</name>
    <dbReference type="NCBI Taxonomy" id="408172"/>
    <lineage>
        <taxon>unclassified sequences</taxon>
        <taxon>metagenomes</taxon>
        <taxon>ecological metagenomes</taxon>
    </lineage>
</organism>
<protein>
    <submittedName>
        <fullName evidence="1">Uncharacterized protein</fullName>
    </submittedName>
</protein>
<accession>A0A382JTS3</accession>
<gene>
    <name evidence="1" type="ORF">METZ01_LOCUS266825</name>
</gene>
<proteinExistence type="predicted"/>
<name>A0A382JTS3_9ZZZZ</name>
<sequence>CRQRRRCSEMLCTWQRWDDRVRYSSM</sequence>
<dbReference type="AlphaFoldDB" id="A0A382JTS3"/>
<feature type="non-terminal residue" evidence="1">
    <location>
        <position position="26"/>
    </location>
</feature>
<feature type="non-terminal residue" evidence="1">
    <location>
        <position position="1"/>
    </location>
</feature>
<reference evidence="1" key="1">
    <citation type="submission" date="2018-05" db="EMBL/GenBank/DDBJ databases">
        <authorList>
            <person name="Lanie J.A."/>
            <person name="Ng W.-L."/>
            <person name="Kazmierczak K.M."/>
            <person name="Andrzejewski T.M."/>
            <person name="Davidsen T.M."/>
            <person name="Wayne K.J."/>
            <person name="Tettelin H."/>
            <person name="Glass J.I."/>
            <person name="Rusch D."/>
            <person name="Podicherti R."/>
            <person name="Tsui H.-C.T."/>
            <person name="Winkler M.E."/>
        </authorList>
    </citation>
    <scope>NUCLEOTIDE SEQUENCE</scope>
</reference>
<evidence type="ECO:0000313" key="1">
    <source>
        <dbReference type="EMBL" id="SVC13971.1"/>
    </source>
</evidence>
<dbReference type="EMBL" id="UINC01075613">
    <property type="protein sequence ID" value="SVC13971.1"/>
    <property type="molecule type" value="Genomic_DNA"/>
</dbReference>